<keyword evidence="3" id="KW-1185">Reference proteome</keyword>
<dbReference type="Gene3D" id="1.25.40.10">
    <property type="entry name" value="Tetratricopeptide repeat domain"/>
    <property type="match status" value="1"/>
</dbReference>
<proteinExistence type="predicted"/>
<dbReference type="Pfam" id="PF11138">
    <property type="entry name" value="DUF2911"/>
    <property type="match status" value="1"/>
</dbReference>
<dbReference type="RefSeq" id="WP_311593884.1">
    <property type="nucleotide sequence ID" value="NZ_JAVRHV010000006.1"/>
</dbReference>
<feature type="chain" id="PRO_5045213312" evidence="1">
    <location>
        <begin position="20"/>
        <end position="282"/>
    </location>
</feature>
<reference evidence="2 3" key="1">
    <citation type="submission" date="2023-09" db="EMBL/GenBank/DDBJ databases">
        <authorList>
            <person name="Rey-Velasco X."/>
        </authorList>
    </citation>
    <scope>NUCLEOTIDE SEQUENCE [LARGE SCALE GENOMIC DNA]</scope>
    <source>
        <strain evidence="2 3">P050</strain>
    </source>
</reference>
<organism evidence="2 3">
    <name type="scientific">Urechidicola vernalis</name>
    <dbReference type="NCBI Taxonomy" id="3075600"/>
    <lineage>
        <taxon>Bacteria</taxon>
        <taxon>Pseudomonadati</taxon>
        <taxon>Bacteroidota</taxon>
        <taxon>Flavobacteriia</taxon>
        <taxon>Flavobacteriales</taxon>
        <taxon>Flavobacteriaceae</taxon>
        <taxon>Urechidicola</taxon>
    </lineage>
</organism>
<sequence>MIKKFTTLLSILSVTFALNAQIQTPQPSPGAKIEQTVGMTTIKVDYSRPSMRGRVVFGDLVPYGKLWRTGANMRTSISFGDDVTIEGQELKKGTYAIFSVPSEDSWDVIFYTEYNAGGAPQELDNSKVALKVNVKTGQMANAWESFTIAFGDFTNDSANLYIAWEKTMVRLNVGVPSDAIAMKSIETTMAGPAAGDYFQAAVYYLTSGKDLNQAKTWIDKAVEMDGENQKFWVLRQQSLIYAGLNKKKEAVAIAEKSLKLAEKYKNADYVKMNKESITEWSK</sequence>
<dbReference type="InterPro" id="IPR011990">
    <property type="entry name" value="TPR-like_helical_dom_sf"/>
</dbReference>
<gene>
    <name evidence="2" type="ORF">RM519_11110</name>
</gene>
<keyword evidence="1" id="KW-0732">Signal</keyword>
<evidence type="ECO:0000256" key="1">
    <source>
        <dbReference type="SAM" id="SignalP"/>
    </source>
</evidence>
<name>A0ABU2Y6X9_9FLAO</name>
<feature type="signal peptide" evidence="1">
    <location>
        <begin position="1"/>
        <end position="19"/>
    </location>
</feature>
<dbReference type="EMBL" id="JAVRHV010000006">
    <property type="protein sequence ID" value="MDT0553797.1"/>
    <property type="molecule type" value="Genomic_DNA"/>
</dbReference>
<accession>A0ABU2Y6X9</accession>
<dbReference type="SUPFAM" id="SSF48452">
    <property type="entry name" value="TPR-like"/>
    <property type="match status" value="1"/>
</dbReference>
<evidence type="ECO:0000313" key="2">
    <source>
        <dbReference type="EMBL" id="MDT0553797.1"/>
    </source>
</evidence>
<protein>
    <submittedName>
        <fullName evidence="2">DUF2911 domain-containing protein</fullName>
    </submittedName>
</protein>
<dbReference type="InterPro" id="IPR021314">
    <property type="entry name" value="DUF2911"/>
</dbReference>
<dbReference type="Proteomes" id="UP001252186">
    <property type="component" value="Unassembled WGS sequence"/>
</dbReference>
<comment type="caution">
    <text evidence="2">The sequence shown here is derived from an EMBL/GenBank/DDBJ whole genome shotgun (WGS) entry which is preliminary data.</text>
</comment>
<evidence type="ECO:0000313" key="3">
    <source>
        <dbReference type="Proteomes" id="UP001252186"/>
    </source>
</evidence>